<dbReference type="Pfam" id="PF26050">
    <property type="entry name" value="Helical_CED_Drosha"/>
    <property type="match status" value="1"/>
</dbReference>
<dbReference type="EMBL" id="CACRXK020028020">
    <property type="protein sequence ID" value="CAB4041248.1"/>
    <property type="molecule type" value="Genomic_DNA"/>
</dbReference>
<evidence type="ECO:0000259" key="1">
    <source>
        <dbReference type="Pfam" id="PF26050"/>
    </source>
</evidence>
<dbReference type="AlphaFoldDB" id="A0A6S7KBZ1"/>
<dbReference type="Proteomes" id="UP001152795">
    <property type="component" value="Unassembled WGS sequence"/>
</dbReference>
<name>A0A6S7KBZ1_PARCT</name>
<sequence length="222" mass="26139">MGNNGLQLYHYWVTVFPHPNFMTENPTTIESNGRTYTFEGFSLLSHSPLDAVPRCFLTRFNFKYEIFFIQEPIPTNFCIQDLDLFSKFLFHDLLEMYDWKIKRDEESEENCDLFHFLPRFTHRISVSDDGCEKYELLSMRKVFEHLLKSHKPLITEKVLKRDRGSWKDFVGSCFNAIVTRPGWKPSSIRIDDIERGQDKDNPDPVIVHHGIRPVQLSFSGDP</sequence>
<keyword evidence="3" id="KW-1185">Reference proteome</keyword>
<accession>A0A6S7KBZ1</accession>
<proteinExistence type="predicted"/>
<evidence type="ECO:0000313" key="2">
    <source>
        <dbReference type="EMBL" id="CAB4041248.1"/>
    </source>
</evidence>
<dbReference type="OrthoDB" id="67027at2759"/>
<gene>
    <name evidence="2" type="ORF">PACLA_8A004131</name>
</gene>
<evidence type="ECO:0000313" key="3">
    <source>
        <dbReference type="Proteomes" id="UP001152795"/>
    </source>
</evidence>
<protein>
    <submittedName>
        <fullName evidence="2">Ribonuclease 3</fullName>
    </submittedName>
</protein>
<dbReference type="InterPro" id="IPR058938">
    <property type="entry name" value="Helical_CED_Drosha"/>
</dbReference>
<reference evidence="2" key="1">
    <citation type="submission" date="2020-04" db="EMBL/GenBank/DDBJ databases">
        <authorList>
            <person name="Alioto T."/>
            <person name="Alioto T."/>
            <person name="Gomez Garrido J."/>
        </authorList>
    </citation>
    <scope>NUCLEOTIDE SEQUENCE</scope>
    <source>
        <strain evidence="2">A484AB</strain>
    </source>
</reference>
<organism evidence="2 3">
    <name type="scientific">Paramuricea clavata</name>
    <name type="common">Red gorgonian</name>
    <name type="synonym">Violescent sea-whip</name>
    <dbReference type="NCBI Taxonomy" id="317549"/>
    <lineage>
        <taxon>Eukaryota</taxon>
        <taxon>Metazoa</taxon>
        <taxon>Cnidaria</taxon>
        <taxon>Anthozoa</taxon>
        <taxon>Octocorallia</taxon>
        <taxon>Malacalcyonacea</taxon>
        <taxon>Plexauridae</taxon>
        <taxon>Paramuricea</taxon>
    </lineage>
</organism>
<feature type="non-terminal residue" evidence="2">
    <location>
        <position position="1"/>
    </location>
</feature>
<comment type="caution">
    <text evidence="2">The sequence shown here is derived from an EMBL/GenBank/DDBJ whole genome shotgun (WGS) entry which is preliminary data.</text>
</comment>
<feature type="domain" description="Ribonuclease 3 central" evidence="1">
    <location>
        <begin position="156"/>
        <end position="222"/>
    </location>
</feature>